<dbReference type="KEGG" id="pyo:PY17X_0103300"/>
<evidence type="ECO:0000313" key="5">
    <source>
        <dbReference type="Proteomes" id="UP000072874"/>
    </source>
</evidence>
<dbReference type="RefSeq" id="XP_022811223.1">
    <property type="nucleotide sequence ID" value="XM_022957798.1"/>
</dbReference>
<dbReference type="VEuPathDB" id="PlasmoDB:PY17X_0103300"/>
<feature type="compositionally biased region" description="Basic and acidic residues" evidence="2">
    <location>
        <begin position="71"/>
        <end position="105"/>
    </location>
</feature>
<dbReference type="OMA" id="TEINNHK"/>
<organism evidence="3 6">
    <name type="scientific">Plasmodium yoelii</name>
    <dbReference type="NCBI Taxonomy" id="5861"/>
    <lineage>
        <taxon>Eukaryota</taxon>
        <taxon>Sar</taxon>
        <taxon>Alveolata</taxon>
        <taxon>Apicomplexa</taxon>
        <taxon>Aconoidasida</taxon>
        <taxon>Haemosporida</taxon>
        <taxon>Plasmodiidae</taxon>
        <taxon>Plasmodium</taxon>
        <taxon>Plasmodium (Vinckeia)</taxon>
    </lineage>
</organism>
<dbReference type="VEuPathDB" id="PlasmoDB:PYYM_0102700"/>
<dbReference type="VEuPathDB" id="PlasmoDB:Py17XNL_000104693"/>
<gene>
    <name evidence="4" type="ORF">PY17X_0103300</name>
    <name evidence="3" type="ORF">PYYM_0102700</name>
</gene>
<reference evidence="3" key="2">
    <citation type="submission" date="2014-05" db="EMBL/GenBank/DDBJ databases">
        <authorList>
            <person name="Aslett A.Martin."/>
            <person name="De Silva Nishadi"/>
        </authorList>
    </citation>
    <scope>NUCLEOTIDE SEQUENCE</scope>
    <source>
        <strain evidence="3">YM</strain>
    </source>
</reference>
<proteinExistence type="predicted"/>
<evidence type="ECO:0000313" key="4">
    <source>
        <dbReference type="EMBL" id="VTZ71457.1"/>
    </source>
</evidence>
<evidence type="ECO:0000313" key="6">
    <source>
        <dbReference type="Proteomes" id="UP000072904"/>
    </source>
</evidence>
<protein>
    <submittedName>
        <fullName evidence="3">Uncharacterized protein</fullName>
    </submittedName>
</protein>
<dbReference type="EMBL" id="LK934629">
    <property type="protein sequence ID" value="CDU15862.1"/>
    <property type="molecule type" value="Genomic_DNA"/>
</dbReference>
<evidence type="ECO:0000256" key="1">
    <source>
        <dbReference type="SAM" id="Coils"/>
    </source>
</evidence>
<feature type="region of interest" description="Disordered" evidence="2">
    <location>
        <begin position="56"/>
        <end position="152"/>
    </location>
</feature>
<feature type="coiled-coil region" evidence="1">
    <location>
        <begin position="320"/>
        <end position="358"/>
    </location>
</feature>
<feature type="compositionally biased region" description="Low complexity" evidence="2">
    <location>
        <begin position="138"/>
        <end position="150"/>
    </location>
</feature>
<sequence>MDKIVISNSSNVNFDKSDPFGNMKLDGGDNNKIIIDEINKGSLYHKNANTSIKVPKNVKKKKKGNNNNNNKEQKVLNRDFNNDNAKDVENNIRNSQCDKEGEINKNEINPNKNNNDVKSKTPLNKKNSNYSEEKKKQTSLLNNNKNNSKLVKLKSENDNIDLKKSESFKYKTSLKANCSNNVKSKINNGNIENNYYNVDDTTDKKKMHLNDQVNTHNKKSNKGLSSPSISKLDDVEINKEDILFQYEKCISRKRKERKKIKMKSKLFRKSVKYSKYYGGDILNVVNQLKLNLRFYQREMDDFLSVIWNLQNMVSIEREKYRELKDMLKYTTEEIEKENNKLYDELNLYKQKYNNLKSVISNIGYGMFLNIEKTEINNHKHSIKSNNSFIHSEKLYTDEMYEENDECDYVMIHEPLSKASDCYSNHHITRGGRNRNNSSLLNYLDF</sequence>
<dbReference type="AlphaFoldDB" id="A0A077Y0F6"/>
<dbReference type="Proteomes" id="UP000072904">
    <property type="component" value="Chromosome 1"/>
</dbReference>
<reference evidence="4" key="3">
    <citation type="submission" date="2014-05" db="EMBL/GenBank/DDBJ databases">
        <authorList>
            <person name="Aslett M.A."/>
            <person name="De Silva N."/>
        </authorList>
    </citation>
    <scope>NUCLEOTIDE SEQUENCE</scope>
    <source>
        <strain evidence="4">17X</strain>
    </source>
</reference>
<dbReference type="GeneID" id="3807269"/>
<dbReference type="VEuPathDB" id="PlasmoDB:PY00217"/>
<dbReference type="EMBL" id="LM993655">
    <property type="protein sequence ID" value="VTZ71457.1"/>
    <property type="molecule type" value="Genomic_DNA"/>
</dbReference>
<reference evidence="5 6" key="1">
    <citation type="journal article" date="2014" name="BMC Biol.">
        <title>A comprehensive evaluation of rodent malaria parasite genomes and gene expression.</title>
        <authorList>
            <person name="Otto T.D."/>
            <person name="Bohme U."/>
            <person name="Jackson A.P."/>
            <person name="Hunt M."/>
            <person name="Franke-Fayard B."/>
            <person name="Hoeijmakers W.A."/>
            <person name="Religa A.A."/>
            <person name="Robertson L."/>
            <person name="Sanders M."/>
            <person name="Ogun S.A."/>
            <person name="Cunningham D."/>
            <person name="Erhart A."/>
            <person name="Billker O."/>
            <person name="Khan S.M."/>
            <person name="Stunnenberg H.G."/>
            <person name="Langhorne J."/>
            <person name="Holder A.A."/>
            <person name="Waters A.P."/>
            <person name="Newbold C.I."/>
            <person name="Pain A."/>
            <person name="Berriman M."/>
            <person name="Janse C.J."/>
        </authorList>
    </citation>
    <scope>NUCLEOTIDE SEQUENCE [LARGE SCALE GENOMIC DNA]</scope>
    <source>
        <strain evidence="4 5">17X</strain>
        <strain evidence="3 6">YM</strain>
    </source>
</reference>
<keyword evidence="1" id="KW-0175">Coiled coil</keyword>
<evidence type="ECO:0000313" key="3">
    <source>
        <dbReference type="EMBL" id="CDU15862.1"/>
    </source>
</evidence>
<dbReference type="Proteomes" id="UP000072874">
    <property type="component" value="Chromosome 1"/>
</dbReference>
<accession>A0A077Y0F6</accession>
<evidence type="ECO:0000256" key="2">
    <source>
        <dbReference type="SAM" id="MobiDB-lite"/>
    </source>
</evidence>
<dbReference type="OrthoDB" id="387678at2759"/>
<name>A0A077Y0F6_PLAYE</name>
<reference evidence="4" key="4">
    <citation type="submission" date="2019-05" db="EMBL/GenBank/DDBJ databases">
        <authorList>
            <consortium name="Pathogen Informatics"/>
        </authorList>
    </citation>
    <scope>NUCLEOTIDE SEQUENCE</scope>
    <source>
        <strain evidence="4">17X</strain>
    </source>
</reference>